<reference evidence="3" key="2">
    <citation type="submission" date="2015-01" db="EMBL/GenBank/DDBJ databases">
        <title>Evolutionary Origins and Diversification of the Mycorrhizal Mutualists.</title>
        <authorList>
            <consortium name="DOE Joint Genome Institute"/>
            <consortium name="Mycorrhizal Genomics Consortium"/>
            <person name="Kohler A."/>
            <person name="Kuo A."/>
            <person name="Nagy L.G."/>
            <person name="Floudas D."/>
            <person name="Copeland A."/>
            <person name="Barry K.W."/>
            <person name="Cichocki N."/>
            <person name="Veneault-Fourrey C."/>
            <person name="LaButti K."/>
            <person name="Lindquist E.A."/>
            <person name="Lipzen A."/>
            <person name="Lundell T."/>
            <person name="Morin E."/>
            <person name="Murat C."/>
            <person name="Riley R."/>
            <person name="Ohm R."/>
            <person name="Sun H."/>
            <person name="Tunlid A."/>
            <person name="Henrissat B."/>
            <person name="Grigoriev I.V."/>
            <person name="Hibbett D.S."/>
            <person name="Martin F."/>
        </authorList>
    </citation>
    <scope>NUCLEOTIDE SEQUENCE [LARGE SCALE GENOMIC DNA]</scope>
    <source>
        <strain evidence="3">441</strain>
    </source>
</reference>
<name>A0A0C9YYZ8_9AGAM</name>
<evidence type="ECO:0000313" key="3">
    <source>
        <dbReference type="Proteomes" id="UP000054018"/>
    </source>
</evidence>
<dbReference type="PANTHER" id="PTHR12975:SF6">
    <property type="entry name" value="TRAFFICKING PROTEIN PARTICLE COMPLEX SUBUNIT 8"/>
    <property type="match status" value="1"/>
</dbReference>
<gene>
    <name evidence="2" type="ORF">PISMIDRAFT_645209</name>
</gene>
<dbReference type="Pfam" id="PF12739">
    <property type="entry name" value="TRAPPC-Trs85"/>
    <property type="match status" value="1"/>
</dbReference>
<dbReference type="EMBL" id="KN833687">
    <property type="protein sequence ID" value="KIK30380.1"/>
    <property type="molecule type" value="Genomic_DNA"/>
</dbReference>
<evidence type="ECO:0000313" key="2">
    <source>
        <dbReference type="EMBL" id="KIK30380.1"/>
    </source>
</evidence>
<dbReference type="HOGENOM" id="CLU_004823_3_0_1"/>
<dbReference type="STRING" id="765257.A0A0C9YYZ8"/>
<reference evidence="2 3" key="1">
    <citation type="submission" date="2014-04" db="EMBL/GenBank/DDBJ databases">
        <authorList>
            <consortium name="DOE Joint Genome Institute"/>
            <person name="Kuo A."/>
            <person name="Kohler A."/>
            <person name="Costa M.D."/>
            <person name="Nagy L.G."/>
            <person name="Floudas D."/>
            <person name="Copeland A."/>
            <person name="Barry K.W."/>
            <person name="Cichocki N."/>
            <person name="Veneault-Fourrey C."/>
            <person name="LaButti K."/>
            <person name="Lindquist E.A."/>
            <person name="Lipzen A."/>
            <person name="Lundell T."/>
            <person name="Morin E."/>
            <person name="Murat C."/>
            <person name="Sun H."/>
            <person name="Tunlid A."/>
            <person name="Henrissat B."/>
            <person name="Grigoriev I.V."/>
            <person name="Hibbett D.S."/>
            <person name="Martin F."/>
            <person name="Nordberg H.P."/>
            <person name="Cantor M.N."/>
            <person name="Hua S.X."/>
        </authorList>
    </citation>
    <scope>NUCLEOTIDE SEQUENCE [LARGE SCALE GENOMIC DNA]</scope>
    <source>
        <strain evidence="2 3">441</strain>
    </source>
</reference>
<evidence type="ECO:0000256" key="1">
    <source>
        <dbReference type="SAM" id="MobiDB-lite"/>
    </source>
</evidence>
<organism evidence="2 3">
    <name type="scientific">Pisolithus microcarpus 441</name>
    <dbReference type="NCBI Taxonomy" id="765257"/>
    <lineage>
        <taxon>Eukaryota</taxon>
        <taxon>Fungi</taxon>
        <taxon>Dikarya</taxon>
        <taxon>Basidiomycota</taxon>
        <taxon>Agaricomycotina</taxon>
        <taxon>Agaricomycetes</taxon>
        <taxon>Agaricomycetidae</taxon>
        <taxon>Boletales</taxon>
        <taxon>Sclerodermatineae</taxon>
        <taxon>Pisolithaceae</taxon>
        <taxon>Pisolithus</taxon>
    </lineage>
</organism>
<dbReference type="OrthoDB" id="203724at2759"/>
<proteinExistence type="predicted"/>
<dbReference type="InterPro" id="IPR024420">
    <property type="entry name" value="TRAPP_III_complex_Trs85"/>
</dbReference>
<dbReference type="PANTHER" id="PTHR12975">
    <property type="entry name" value="TRANSPORT PROTEIN TRAPP"/>
    <property type="match status" value="1"/>
</dbReference>
<feature type="region of interest" description="Disordered" evidence="1">
    <location>
        <begin position="323"/>
        <end position="347"/>
    </location>
</feature>
<feature type="compositionally biased region" description="Low complexity" evidence="1">
    <location>
        <begin position="334"/>
        <end position="347"/>
    </location>
</feature>
<sequence>MAFALPSSFSPHVCVLSSPDLEQLLRASSLPPLEDILQSFSPLPQVTTRTTNLVTVSHSTFAIRFSNLIDVENACVEDEERRSARIIDWIGERIDQQCPKWVGDLEKDSTRDSERSPWWDELRRCLEGDNVPSKTEGWNHPVSIILAVSTTAANPLQAVTTLHSRTLEFPSWVDTTHLVCTLIIHPSTSALSDEEATALFNAVKKQYGVHVYLLPLILPSPPPPPVSIPHLPPQLPPPPLDMEQHDINGNLTSTLSNTRESLVARPNSLRMSEGDIQRTVRFTREFVVMSLVPWMERCVIEWNEVYSSSRRLPSRLFSSTRRLFGSGTSTPQTPVHTSSTSLSSLPVRSHTYSASQTSFSNPSLSLPPPSQQRRLAEFATILGDHKLAIGVWESLRKEGKGGSDILPMLLSPSPATTLHVTQSLSAIFPSALELPAHAQFQALKYAVRWETSISHNDFLSDTLEGERWLVWAAGNSEEVPTALLLAHAALLSVRKRAKRRAALWYFFAASKLQKCGIKPLAMYLLRRAHEILSDQPRKLLSPSFWESQGIIASQNVGFNAAVSGVEHPLGRLLYATGEIRGALKLFLGLLRWSTAVSTGAKNDDGDKEEFLDSDESYLEDFTVALSYLKSVSGQEVHLNDLIIPIKFAVPASGRLILRGDTVGGGVSEWERMEETWRSFWKPRGKEALEKSGKAVVGDSFWVEVVLYNPLDAEVTLANVTLIVEAQGHDCDWLSRNVQVESIAEIALHAKENHPISLALRVSEASTIVITDLRYEFLGLLPTKESLARRGRRLQDTLQQRLTPTYAPDIFIKAEIVDDNLELDVSFATTEPLVLLEGEYRWVDMRLSNIGSRAISEVWLLAGPEDQIGPYCPSTEISRKPGNLAGVLFTDNKLPRWTPYNLHLEEELQPSEVIGKTLIWRPVRSANQRICLMFVYREREGCTFYYTRVMKSYEINSCLIVSAKSFTTPLKHHPFQVNVEISNIGSTALRLTEVTTISPIWQSRPLHPPSSAPLQPAQSTNFSLAASPSNDKDCIGKSHDFVARTLGNVLNGREVESGNPPPLNLSYNHTFNGEDHLQLLNPAMSYLYLCGRRNVIASSLSRSHPHIPTASRSSIFPFYNPLSLDILVFWEIPSEQRCGFTLLSPLILGPSHGALQEIISDAEQAKVKRSMYAETQREKTEMLQSIRNSEWNAESNPLVVSVEDSLVVEHDFDKGGFLVPVTFTLRNYSLTHPLRYTLRFNPSLSGNAAVGPLNLLAPRYTGPLIVRGTLRPSESSSVEMRLWVSRPGIYALCGWEIEVEVCEPWLEGSKTRTRHRYVQGSPVECCPFFTVNGLPRPHA</sequence>
<accession>A0A0C9YYZ8</accession>
<dbReference type="GO" id="GO:1990072">
    <property type="term" value="C:TRAPPIII protein complex"/>
    <property type="evidence" value="ECO:0007669"/>
    <property type="project" value="TreeGrafter"/>
</dbReference>
<dbReference type="Proteomes" id="UP000054018">
    <property type="component" value="Unassembled WGS sequence"/>
</dbReference>
<keyword evidence="3" id="KW-1185">Reference proteome</keyword>
<protein>
    <submittedName>
        <fullName evidence="2">Uncharacterized protein</fullName>
    </submittedName>
</protein>